<feature type="domain" description="FHA" evidence="7">
    <location>
        <begin position="45"/>
        <end position="94"/>
    </location>
</feature>
<dbReference type="EMBL" id="CP012673">
    <property type="protein sequence ID" value="AUX48831.1"/>
    <property type="molecule type" value="Genomic_DNA"/>
</dbReference>
<dbReference type="SMART" id="SM00382">
    <property type="entry name" value="AAA"/>
    <property type="match status" value="1"/>
</dbReference>
<dbReference type="Proteomes" id="UP000238348">
    <property type="component" value="Chromosome"/>
</dbReference>
<dbReference type="GO" id="GO:0006355">
    <property type="term" value="P:regulation of DNA-templated transcription"/>
    <property type="evidence" value="ECO:0007669"/>
    <property type="project" value="InterPro"/>
</dbReference>
<dbReference type="InterPro" id="IPR025662">
    <property type="entry name" value="Sigma_54_int_dom_ATP-bd_1"/>
</dbReference>
<evidence type="ECO:0000256" key="2">
    <source>
        <dbReference type="ARBA" id="ARBA00022840"/>
    </source>
</evidence>
<gene>
    <name evidence="9" type="ORF">SOCE26_103720</name>
</gene>
<keyword evidence="2" id="KW-0067">ATP-binding</keyword>
<dbReference type="CDD" id="cd00060">
    <property type="entry name" value="FHA"/>
    <property type="match status" value="1"/>
</dbReference>
<organism evidence="9 10">
    <name type="scientific">Sorangium cellulosum</name>
    <name type="common">Polyangium cellulosum</name>
    <dbReference type="NCBI Taxonomy" id="56"/>
    <lineage>
        <taxon>Bacteria</taxon>
        <taxon>Pseudomonadati</taxon>
        <taxon>Myxococcota</taxon>
        <taxon>Polyangia</taxon>
        <taxon>Polyangiales</taxon>
        <taxon>Polyangiaceae</taxon>
        <taxon>Sorangium</taxon>
    </lineage>
</organism>
<keyword evidence="4" id="KW-0238">DNA-binding</keyword>
<dbReference type="InterPro" id="IPR027417">
    <property type="entry name" value="P-loop_NTPase"/>
</dbReference>
<feature type="region of interest" description="Disordered" evidence="6">
    <location>
        <begin position="378"/>
        <end position="402"/>
    </location>
</feature>
<dbReference type="Gene3D" id="2.60.200.20">
    <property type="match status" value="1"/>
</dbReference>
<dbReference type="FunFam" id="3.40.50.300:FF:000006">
    <property type="entry name" value="DNA-binding transcriptional regulator NtrC"/>
    <property type="match status" value="1"/>
</dbReference>
<dbReference type="Pfam" id="PF16697">
    <property type="entry name" value="Yop-YscD_cpl"/>
    <property type="match status" value="1"/>
</dbReference>
<evidence type="ECO:0000256" key="1">
    <source>
        <dbReference type="ARBA" id="ARBA00022741"/>
    </source>
</evidence>
<accession>A0A2L0FBC9</accession>
<dbReference type="SUPFAM" id="SSF52540">
    <property type="entry name" value="P-loop containing nucleoside triphosphate hydrolases"/>
    <property type="match status" value="1"/>
</dbReference>
<dbReference type="CDD" id="cd00009">
    <property type="entry name" value="AAA"/>
    <property type="match status" value="1"/>
</dbReference>
<dbReference type="InterPro" id="IPR002078">
    <property type="entry name" value="Sigma_54_int"/>
</dbReference>
<dbReference type="Gene3D" id="1.10.10.60">
    <property type="entry name" value="Homeodomain-like"/>
    <property type="match status" value="1"/>
</dbReference>
<keyword evidence="5" id="KW-0804">Transcription</keyword>
<dbReference type="SUPFAM" id="SSF49879">
    <property type="entry name" value="SMAD/FHA domain"/>
    <property type="match status" value="1"/>
</dbReference>
<dbReference type="PANTHER" id="PTHR32071:SF57">
    <property type="entry name" value="C4-DICARBOXYLATE TRANSPORT TRANSCRIPTIONAL REGULATORY PROTEIN DCTD"/>
    <property type="match status" value="1"/>
</dbReference>
<dbReference type="Pfam" id="PF02954">
    <property type="entry name" value="HTH_8"/>
    <property type="match status" value="1"/>
</dbReference>
<dbReference type="InterPro" id="IPR009057">
    <property type="entry name" value="Homeodomain-like_sf"/>
</dbReference>
<dbReference type="PANTHER" id="PTHR32071">
    <property type="entry name" value="TRANSCRIPTIONAL REGULATORY PROTEIN"/>
    <property type="match status" value="1"/>
</dbReference>
<keyword evidence="3" id="KW-0805">Transcription regulation</keyword>
<dbReference type="InterPro" id="IPR025944">
    <property type="entry name" value="Sigma_54_int_dom_CS"/>
</dbReference>
<evidence type="ECO:0000256" key="3">
    <source>
        <dbReference type="ARBA" id="ARBA00023015"/>
    </source>
</evidence>
<dbReference type="PROSITE" id="PS50045">
    <property type="entry name" value="SIGMA54_INTERACT_4"/>
    <property type="match status" value="1"/>
</dbReference>
<dbReference type="PROSITE" id="PS50006">
    <property type="entry name" value="FHA_DOMAIN"/>
    <property type="match status" value="1"/>
</dbReference>
<evidence type="ECO:0000256" key="4">
    <source>
        <dbReference type="ARBA" id="ARBA00023125"/>
    </source>
</evidence>
<protein>
    <submittedName>
        <fullName evidence="9">ATPase AAA</fullName>
    </submittedName>
</protein>
<dbReference type="SMART" id="SM00240">
    <property type="entry name" value="FHA"/>
    <property type="match status" value="1"/>
</dbReference>
<evidence type="ECO:0000313" key="9">
    <source>
        <dbReference type="EMBL" id="AUX48831.1"/>
    </source>
</evidence>
<dbReference type="InterPro" id="IPR032030">
    <property type="entry name" value="YscD_cytoplasmic_dom"/>
</dbReference>
<dbReference type="Pfam" id="PF00158">
    <property type="entry name" value="Sigma54_activat"/>
    <property type="match status" value="1"/>
</dbReference>
<evidence type="ECO:0000259" key="7">
    <source>
        <dbReference type="PROSITE" id="PS50006"/>
    </source>
</evidence>
<evidence type="ECO:0000259" key="8">
    <source>
        <dbReference type="PROSITE" id="PS50045"/>
    </source>
</evidence>
<dbReference type="AlphaFoldDB" id="A0A2L0FBC9"/>
<sequence>MGATETKLCTLTDGEENTVVLPSAQVVATLPHNITREAPLTMDMMVVGTGPECDLIVPDARVSRRHCELKLTRRGVVLRDLGSKNGTFIGEIPVMEAILPVGAVATIGSTRLSIALGGAPSLVRLSASERFGEAIGRSVVMRALFAQLERAAATSETILLLGESGTGKEVLARAIHAASPRRDGPLVIFDCSAVAPSLVEAELFGYTRGAFTGAVAPHAGLIEQADGGTLFIDELGELPLDLQPKLLRALEARQIRRVGSSEWRAFDARVVAATHRDLRARVAEGTFRQDLYYRLAVVEVRVPGLRERKDDIPALVERFLAAQTPPRALSDLPPNVMDLLLSHDWPGNVRELRNMISRLVIFPDLAREALGAALAPRRAEAVPPGRGPEAPSPVGAAERAEASAAGRAEDGLGALLLMQLHAARDAVIEQFERRYIAAKLREHGGNVSRTADAIGVSRQLVYRLIERYGLRGTERA</sequence>
<dbReference type="Gene3D" id="1.10.8.60">
    <property type="match status" value="1"/>
</dbReference>
<dbReference type="Pfam" id="PF25601">
    <property type="entry name" value="AAA_lid_14"/>
    <property type="match status" value="1"/>
</dbReference>
<keyword evidence="1" id="KW-0547">Nucleotide-binding</keyword>
<feature type="domain" description="Sigma-54 factor interaction" evidence="8">
    <location>
        <begin position="134"/>
        <end position="361"/>
    </location>
</feature>
<dbReference type="SUPFAM" id="SSF46689">
    <property type="entry name" value="Homeodomain-like"/>
    <property type="match status" value="1"/>
</dbReference>
<dbReference type="GO" id="GO:0005524">
    <property type="term" value="F:ATP binding"/>
    <property type="evidence" value="ECO:0007669"/>
    <property type="project" value="UniProtKB-KW"/>
</dbReference>
<name>A0A2L0FBC9_SORCE</name>
<dbReference type="RefSeq" id="WP_104986627.1">
    <property type="nucleotide sequence ID" value="NZ_CP012673.1"/>
</dbReference>
<evidence type="ECO:0000313" key="10">
    <source>
        <dbReference type="Proteomes" id="UP000238348"/>
    </source>
</evidence>
<dbReference type="InterPro" id="IPR058031">
    <property type="entry name" value="AAA_lid_NorR"/>
</dbReference>
<dbReference type="PROSITE" id="PS00676">
    <property type="entry name" value="SIGMA54_INTERACT_2"/>
    <property type="match status" value="1"/>
</dbReference>
<dbReference type="PROSITE" id="PS00688">
    <property type="entry name" value="SIGMA54_INTERACT_3"/>
    <property type="match status" value="1"/>
</dbReference>
<dbReference type="InterPro" id="IPR002197">
    <property type="entry name" value="HTH_Fis"/>
</dbReference>
<dbReference type="InterPro" id="IPR008984">
    <property type="entry name" value="SMAD_FHA_dom_sf"/>
</dbReference>
<dbReference type="InterPro" id="IPR003593">
    <property type="entry name" value="AAA+_ATPase"/>
</dbReference>
<dbReference type="OrthoDB" id="5485507at2"/>
<dbReference type="Gene3D" id="3.40.50.300">
    <property type="entry name" value="P-loop containing nucleotide triphosphate hydrolases"/>
    <property type="match status" value="1"/>
</dbReference>
<evidence type="ECO:0000256" key="6">
    <source>
        <dbReference type="SAM" id="MobiDB-lite"/>
    </source>
</evidence>
<dbReference type="PROSITE" id="PS00675">
    <property type="entry name" value="SIGMA54_INTERACT_1"/>
    <property type="match status" value="1"/>
</dbReference>
<proteinExistence type="predicted"/>
<dbReference type="InterPro" id="IPR000253">
    <property type="entry name" value="FHA_dom"/>
</dbReference>
<evidence type="ECO:0000256" key="5">
    <source>
        <dbReference type="ARBA" id="ARBA00023163"/>
    </source>
</evidence>
<reference evidence="9 10" key="1">
    <citation type="submission" date="2015-09" db="EMBL/GenBank/DDBJ databases">
        <title>Sorangium comparison.</title>
        <authorList>
            <person name="Zaburannyi N."/>
            <person name="Bunk B."/>
            <person name="Overmann J."/>
            <person name="Mueller R."/>
        </authorList>
    </citation>
    <scope>NUCLEOTIDE SEQUENCE [LARGE SCALE GENOMIC DNA]</scope>
    <source>
        <strain evidence="9 10">So ce26</strain>
    </source>
</reference>
<dbReference type="GO" id="GO:0043565">
    <property type="term" value="F:sequence-specific DNA binding"/>
    <property type="evidence" value="ECO:0007669"/>
    <property type="project" value="InterPro"/>
</dbReference>
<dbReference type="InterPro" id="IPR025943">
    <property type="entry name" value="Sigma_54_int_dom_ATP-bd_2"/>
</dbReference>